<evidence type="ECO:0000256" key="7">
    <source>
        <dbReference type="ARBA" id="ARBA00035187"/>
    </source>
</evidence>
<dbReference type="GO" id="GO:0003725">
    <property type="term" value="F:double-stranded RNA binding"/>
    <property type="evidence" value="ECO:0007669"/>
    <property type="project" value="InterPro"/>
</dbReference>
<dbReference type="InterPro" id="IPR044443">
    <property type="entry name" value="Ribosomal_mL44_DSRM_fung"/>
</dbReference>
<dbReference type="InterPro" id="IPR014720">
    <property type="entry name" value="dsRBD_dom"/>
</dbReference>
<dbReference type="PANTHER" id="PTHR11207">
    <property type="entry name" value="RIBONUCLEASE III"/>
    <property type="match status" value="1"/>
</dbReference>
<dbReference type="InterPro" id="IPR036389">
    <property type="entry name" value="RNase_III_sf"/>
</dbReference>
<gene>
    <name evidence="11" type="ORF">QCA50_010615</name>
</gene>
<name>A0AAW0FZG0_9APHY</name>
<organism evidence="11 12">
    <name type="scientific">Cerrena zonata</name>
    <dbReference type="NCBI Taxonomy" id="2478898"/>
    <lineage>
        <taxon>Eukaryota</taxon>
        <taxon>Fungi</taxon>
        <taxon>Dikarya</taxon>
        <taxon>Basidiomycota</taxon>
        <taxon>Agaricomycotina</taxon>
        <taxon>Agaricomycetes</taxon>
        <taxon>Polyporales</taxon>
        <taxon>Cerrenaceae</taxon>
        <taxon>Cerrena</taxon>
    </lineage>
</organism>
<keyword evidence="4" id="KW-0496">Mitochondrion</keyword>
<comment type="caution">
    <text evidence="11">The sequence shown here is derived from an EMBL/GenBank/DDBJ whole genome shotgun (WGS) entry which is preliminary data.</text>
</comment>
<accession>A0AAW0FZG0</accession>
<comment type="subcellular location">
    <subcellularLocation>
        <location evidence="1">Mitochondrion</location>
    </subcellularLocation>
</comment>
<evidence type="ECO:0000313" key="12">
    <source>
        <dbReference type="Proteomes" id="UP001385951"/>
    </source>
</evidence>
<evidence type="ECO:0000256" key="8">
    <source>
        <dbReference type="PROSITE-ProRule" id="PRU00266"/>
    </source>
</evidence>
<dbReference type="GO" id="GO:0006396">
    <property type="term" value="P:RNA processing"/>
    <property type="evidence" value="ECO:0007669"/>
    <property type="project" value="InterPro"/>
</dbReference>
<evidence type="ECO:0000256" key="3">
    <source>
        <dbReference type="ARBA" id="ARBA00022980"/>
    </source>
</evidence>
<dbReference type="PROSITE" id="PS50137">
    <property type="entry name" value="DS_RBD"/>
    <property type="match status" value="1"/>
</dbReference>
<dbReference type="PROSITE" id="PS50142">
    <property type="entry name" value="RNASE_3_2"/>
    <property type="match status" value="1"/>
</dbReference>
<dbReference type="GO" id="GO:0005739">
    <property type="term" value="C:mitochondrion"/>
    <property type="evidence" value="ECO:0007669"/>
    <property type="project" value="TreeGrafter"/>
</dbReference>
<evidence type="ECO:0000256" key="2">
    <source>
        <dbReference type="ARBA" id="ARBA00022884"/>
    </source>
</evidence>
<evidence type="ECO:0000313" key="11">
    <source>
        <dbReference type="EMBL" id="KAK7686391.1"/>
    </source>
</evidence>
<dbReference type="SMART" id="SM00358">
    <property type="entry name" value="DSRM"/>
    <property type="match status" value="1"/>
</dbReference>
<evidence type="ECO:0000256" key="4">
    <source>
        <dbReference type="ARBA" id="ARBA00023128"/>
    </source>
</evidence>
<keyword evidence="2 8" id="KW-0694">RNA-binding</keyword>
<dbReference type="InterPro" id="IPR000999">
    <property type="entry name" value="RNase_III_dom"/>
</dbReference>
<dbReference type="AlphaFoldDB" id="A0AAW0FZG0"/>
<dbReference type="CDD" id="cd19873">
    <property type="entry name" value="DSRM_MRPL3_like"/>
    <property type="match status" value="1"/>
</dbReference>
<evidence type="ECO:0000256" key="6">
    <source>
        <dbReference type="ARBA" id="ARBA00024034"/>
    </source>
</evidence>
<dbReference type="Pfam" id="PF00636">
    <property type="entry name" value="Ribonuclease_3"/>
    <property type="match status" value="1"/>
</dbReference>
<dbReference type="SUPFAM" id="SSF69065">
    <property type="entry name" value="RNase III domain-like"/>
    <property type="match status" value="1"/>
</dbReference>
<reference evidence="11 12" key="1">
    <citation type="submission" date="2022-09" db="EMBL/GenBank/DDBJ databases">
        <authorList>
            <person name="Palmer J.M."/>
        </authorList>
    </citation>
    <scope>NUCLEOTIDE SEQUENCE [LARGE SCALE GENOMIC DNA]</scope>
    <source>
        <strain evidence="11 12">DSM 7382</strain>
    </source>
</reference>
<feature type="domain" description="RNase III" evidence="10">
    <location>
        <begin position="63"/>
        <end position="166"/>
    </location>
</feature>
<dbReference type="Proteomes" id="UP001385951">
    <property type="component" value="Unassembled WGS sequence"/>
</dbReference>
<dbReference type="EMBL" id="JASBNA010000017">
    <property type="protein sequence ID" value="KAK7686391.1"/>
    <property type="molecule type" value="Genomic_DNA"/>
</dbReference>
<dbReference type="PANTHER" id="PTHR11207:SF32">
    <property type="entry name" value="LARGE RIBOSOMAL SUBUNIT PROTEIN ML44"/>
    <property type="match status" value="1"/>
</dbReference>
<dbReference type="Pfam" id="PF22892">
    <property type="entry name" value="DSRM_MRPL44"/>
    <property type="match status" value="1"/>
</dbReference>
<proteinExistence type="inferred from homology"/>
<evidence type="ECO:0000259" key="9">
    <source>
        <dbReference type="PROSITE" id="PS50137"/>
    </source>
</evidence>
<keyword evidence="3" id="KW-0689">Ribosomal protein</keyword>
<dbReference type="GO" id="GO:0003735">
    <property type="term" value="F:structural constituent of ribosome"/>
    <property type="evidence" value="ECO:0007669"/>
    <property type="project" value="TreeGrafter"/>
</dbReference>
<evidence type="ECO:0000256" key="1">
    <source>
        <dbReference type="ARBA" id="ARBA00004173"/>
    </source>
</evidence>
<dbReference type="SMART" id="SM00535">
    <property type="entry name" value="RIBOc"/>
    <property type="match status" value="1"/>
</dbReference>
<dbReference type="GO" id="GO:0004525">
    <property type="term" value="F:ribonuclease III activity"/>
    <property type="evidence" value="ECO:0007669"/>
    <property type="project" value="InterPro"/>
</dbReference>
<keyword evidence="5" id="KW-0687">Ribonucleoprotein</keyword>
<comment type="similarity">
    <text evidence="6">Belongs to the ribonuclease III family. Mitochondrion-specific ribosomal protein mL44 subfamily.</text>
</comment>
<dbReference type="Gene3D" id="3.30.160.20">
    <property type="match status" value="1"/>
</dbReference>
<dbReference type="SUPFAM" id="SSF54768">
    <property type="entry name" value="dsRNA-binding domain-like"/>
    <property type="match status" value="1"/>
</dbReference>
<evidence type="ECO:0000259" key="10">
    <source>
        <dbReference type="PROSITE" id="PS50142"/>
    </source>
</evidence>
<evidence type="ECO:0000256" key="5">
    <source>
        <dbReference type="ARBA" id="ARBA00023274"/>
    </source>
</evidence>
<keyword evidence="12" id="KW-1185">Reference proteome</keyword>
<feature type="domain" description="DRBM" evidence="9">
    <location>
        <begin position="228"/>
        <end position="298"/>
    </location>
</feature>
<protein>
    <recommendedName>
        <fullName evidence="7">Large ribosomal subunit protein mL44</fullName>
    </recommendedName>
</protein>
<sequence length="369" mass="40379">MGHVQKRLASTAAKLAHVSVSTLKQFPPKEAVVTRASKRSSQEPSFFHAETWGAIQPPPPTALTAFAHRIGVASIISTPDIIQQACTHPSILSLYDQFRPSDPRPAVNGNLESLGNSLLGLFATEFVNSTYPHLPTRVMKAAVSAYVGPTTCANIAREMGASPLIRWHRLPNTPTRRALLHSDAMASVPRALTALVYQHRSLPSARKFAHKFFLSREVDLRNMIKFRDPKSALSQTVAKFGRERPISRLLKETGRFSNSPIFVVGIYSGADKLGEGFGSSLKMAEFRAAEDSLLRLYLTRTPPHEVQLPTSTFPDGFGDVFTNKGQEGDYVPGVMGDSEVLYASAERTGLRIPGARSALEDREEGTVEL</sequence>
<dbReference type="InterPro" id="IPR044444">
    <property type="entry name" value="Ribosomal_mL44_DSRM_metazoa"/>
</dbReference>
<dbReference type="Gene3D" id="1.10.1520.10">
    <property type="entry name" value="Ribonuclease III domain"/>
    <property type="match status" value="1"/>
</dbReference>